<sequence length="423" mass="46193">MARSTINRRDFGKLLGVGALASASPMVLARAAQAVEDIEITGYPAAGSVTALDGFDDAMKVFMRDHGIPNGTLAVTRGRKLLLARGYTQSALTSFVAQPDTLFRTASVSKPITATAVLRLIQDGHLAFGDLMHEVLGAHVSDARAKQITVLHLLQHLAGWDRDLVREAVFRDIEISSRYADPLPVGKANVQRFGFEGYTLQHNPGAGYHYSNFGYFVLGQIIEKVSGKPYAQYVQEKVFTPLGITRTRPGMSLQRAAGEVDEYHTTDTSPPVFPNLPDPVPDPYGGWNVENCNALGGWISSPVDLVRFAGIYDPPTDPAQQVLNATSIQNAFARPSVASSTATSWYGCGWRVQKVSAGLNTYHHGSKRGTWAALIRRADGVTFSALFNRNEAGVDYYGLDSLLHLAANNTTWPTFYDLYDIYY</sequence>
<dbReference type="Pfam" id="PF00144">
    <property type="entry name" value="Beta-lactamase"/>
    <property type="match status" value="1"/>
</dbReference>
<name>A0A3D9SSL6_9ACTN</name>
<dbReference type="Gene3D" id="3.40.710.10">
    <property type="entry name" value="DD-peptidase/beta-lactamase superfamily"/>
    <property type="match status" value="1"/>
</dbReference>
<proteinExistence type="predicted"/>
<accession>A0A3D9SSL6</accession>
<dbReference type="AlphaFoldDB" id="A0A3D9SSL6"/>
<dbReference type="SUPFAM" id="SSF56601">
    <property type="entry name" value="beta-lactamase/transpeptidase-like"/>
    <property type="match status" value="1"/>
</dbReference>
<dbReference type="OrthoDB" id="262125at2"/>
<evidence type="ECO:0000313" key="3">
    <source>
        <dbReference type="Proteomes" id="UP000256661"/>
    </source>
</evidence>
<evidence type="ECO:0000313" key="2">
    <source>
        <dbReference type="EMBL" id="REE96973.1"/>
    </source>
</evidence>
<dbReference type="InterPro" id="IPR012338">
    <property type="entry name" value="Beta-lactam/transpept-like"/>
</dbReference>
<dbReference type="PROSITE" id="PS51318">
    <property type="entry name" value="TAT"/>
    <property type="match status" value="1"/>
</dbReference>
<dbReference type="InterPro" id="IPR001466">
    <property type="entry name" value="Beta-lactam-related"/>
</dbReference>
<keyword evidence="3" id="KW-1185">Reference proteome</keyword>
<evidence type="ECO:0000259" key="1">
    <source>
        <dbReference type="Pfam" id="PF00144"/>
    </source>
</evidence>
<dbReference type="PANTHER" id="PTHR46825:SF9">
    <property type="entry name" value="BETA-LACTAMASE-RELATED DOMAIN-CONTAINING PROTEIN"/>
    <property type="match status" value="1"/>
</dbReference>
<dbReference type="InterPro" id="IPR050491">
    <property type="entry name" value="AmpC-like"/>
</dbReference>
<dbReference type="InterPro" id="IPR006311">
    <property type="entry name" value="TAT_signal"/>
</dbReference>
<dbReference type="PANTHER" id="PTHR46825">
    <property type="entry name" value="D-ALANYL-D-ALANINE-CARBOXYPEPTIDASE/ENDOPEPTIDASE AMPH"/>
    <property type="match status" value="1"/>
</dbReference>
<feature type="domain" description="Beta-lactamase-related" evidence="1">
    <location>
        <begin position="55"/>
        <end position="396"/>
    </location>
</feature>
<protein>
    <submittedName>
        <fullName evidence="2">CubicO group peptidase (Beta-lactamase class C family)</fullName>
    </submittedName>
</protein>
<dbReference type="RefSeq" id="WP_116022537.1">
    <property type="nucleotide sequence ID" value="NZ_QTTT01000001.1"/>
</dbReference>
<organism evidence="2 3">
    <name type="scientific">Thermomonospora umbrina</name>
    <dbReference type="NCBI Taxonomy" id="111806"/>
    <lineage>
        <taxon>Bacteria</taxon>
        <taxon>Bacillati</taxon>
        <taxon>Actinomycetota</taxon>
        <taxon>Actinomycetes</taxon>
        <taxon>Streptosporangiales</taxon>
        <taxon>Thermomonosporaceae</taxon>
        <taxon>Thermomonospora</taxon>
    </lineage>
</organism>
<gene>
    <name evidence="2" type="ORF">DFJ69_2426</name>
</gene>
<reference evidence="2 3" key="1">
    <citation type="submission" date="2018-08" db="EMBL/GenBank/DDBJ databases">
        <title>Sequencing the genomes of 1000 actinobacteria strains.</title>
        <authorList>
            <person name="Klenk H.-P."/>
        </authorList>
    </citation>
    <scope>NUCLEOTIDE SEQUENCE [LARGE SCALE GENOMIC DNA]</scope>
    <source>
        <strain evidence="2 3">DSM 43927</strain>
    </source>
</reference>
<dbReference type="Proteomes" id="UP000256661">
    <property type="component" value="Unassembled WGS sequence"/>
</dbReference>
<dbReference type="EMBL" id="QTTT01000001">
    <property type="protein sequence ID" value="REE96973.1"/>
    <property type="molecule type" value="Genomic_DNA"/>
</dbReference>
<comment type="caution">
    <text evidence="2">The sequence shown here is derived from an EMBL/GenBank/DDBJ whole genome shotgun (WGS) entry which is preliminary data.</text>
</comment>